<dbReference type="RefSeq" id="WP_106138168.1">
    <property type="nucleotide sequence ID" value="NZ_PVTE01000009.1"/>
</dbReference>
<gene>
    <name evidence="1" type="ORF">CLV58_109164</name>
</gene>
<name>A0A2T0SYF2_9BACT</name>
<organism evidence="1 2">
    <name type="scientific">Spirosoma oryzae</name>
    <dbReference type="NCBI Taxonomy" id="1469603"/>
    <lineage>
        <taxon>Bacteria</taxon>
        <taxon>Pseudomonadati</taxon>
        <taxon>Bacteroidota</taxon>
        <taxon>Cytophagia</taxon>
        <taxon>Cytophagales</taxon>
        <taxon>Cytophagaceae</taxon>
        <taxon>Spirosoma</taxon>
    </lineage>
</organism>
<dbReference type="EMBL" id="PVTE01000009">
    <property type="protein sequence ID" value="PRY38437.1"/>
    <property type="molecule type" value="Genomic_DNA"/>
</dbReference>
<dbReference type="Proteomes" id="UP000238375">
    <property type="component" value="Unassembled WGS sequence"/>
</dbReference>
<dbReference type="AlphaFoldDB" id="A0A2T0SYF2"/>
<protein>
    <submittedName>
        <fullName evidence="1">Uncharacterized protein</fullName>
    </submittedName>
</protein>
<reference evidence="1 2" key="1">
    <citation type="submission" date="2018-03" db="EMBL/GenBank/DDBJ databases">
        <title>Genomic Encyclopedia of Archaeal and Bacterial Type Strains, Phase II (KMG-II): from individual species to whole genera.</title>
        <authorList>
            <person name="Goeker M."/>
        </authorList>
    </citation>
    <scope>NUCLEOTIDE SEQUENCE [LARGE SCALE GENOMIC DNA]</scope>
    <source>
        <strain evidence="1 2">DSM 28354</strain>
    </source>
</reference>
<sequence>MTTEQLYYQSLAQLSRLGTGVGQKIEPDIWVALWNAAQASWFGKSLESRSDSVLRDQLSYLYVPDELLTPVQGETPDRFRSFNLPDTLYQLTSIRVRAIRDSCEAELLATPQMPQLVAEQWEDPMLRPDFDWRETIYSQARGKLLVYQRNFQVNQARISYYQRPIDLELPGYQKLDGSISQAINSDMPAELQQEILQLLLPQLQA</sequence>
<keyword evidence="2" id="KW-1185">Reference proteome</keyword>
<evidence type="ECO:0000313" key="2">
    <source>
        <dbReference type="Proteomes" id="UP000238375"/>
    </source>
</evidence>
<comment type="caution">
    <text evidence="1">The sequence shown here is derived from an EMBL/GenBank/DDBJ whole genome shotgun (WGS) entry which is preliminary data.</text>
</comment>
<accession>A0A2T0SYF2</accession>
<proteinExistence type="predicted"/>
<evidence type="ECO:0000313" key="1">
    <source>
        <dbReference type="EMBL" id="PRY38437.1"/>
    </source>
</evidence>